<name>A0A2P2PWX8_RHIMU</name>
<feature type="transmembrane region" description="Helical" evidence="1">
    <location>
        <begin position="12"/>
        <end position="31"/>
    </location>
</feature>
<organism evidence="2">
    <name type="scientific">Rhizophora mucronata</name>
    <name type="common">Asiatic mangrove</name>
    <dbReference type="NCBI Taxonomy" id="61149"/>
    <lineage>
        <taxon>Eukaryota</taxon>
        <taxon>Viridiplantae</taxon>
        <taxon>Streptophyta</taxon>
        <taxon>Embryophyta</taxon>
        <taxon>Tracheophyta</taxon>
        <taxon>Spermatophyta</taxon>
        <taxon>Magnoliopsida</taxon>
        <taxon>eudicotyledons</taxon>
        <taxon>Gunneridae</taxon>
        <taxon>Pentapetalae</taxon>
        <taxon>rosids</taxon>
        <taxon>fabids</taxon>
        <taxon>Malpighiales</taxon>
        <taxon>Rhizophoraceae</taxon>
        <taxon>Rhizophora</taxon>
    </lineage>
</organism>
<keyword evidence="1" id="KW-0472">Membrane</keyword>
<evidence type="ECO:0000313" key="2">
    <source>
        <dbReference type="EMBL" id="MBX59247.1"/>
    </source>
</evidence>
<protein>
    <submittedName>
        <fullName evidence="2">Uncharacterized protein</fullName>
    </submittedName>
</protein>
<sequence>MIIFISYSSTSLVALLISVYNQFFISFCSYLRL</sequence>
<keyword evidence="1" id="KW-0812">Transmembrane</keyword>
<evidence type="ECO:0000256" key="1">
    <source>
        <dbReference type="SAM" id="Phobius"/>
    </source>
</evidence>
<dbReference type="AlphaFoldDB" id="A0A2P2PWX8"/>
<proteinExistence type="predicted"/>
<keyword evidence="1" id="KW-1133">Transmembrane helix</keyword>
<reference evidence="2" key="1">
    <citation type="submission" date="2018-02" db="EMBL/GenBank/DDBJ databases">
        <title>Rhizophora mucronata_Transcriptome.</title>
        <authorList>
            <person name="Meera S.P."/>
            <person name="Sreeshan A."/>
            <person name="Augustine A."/>
        </authorList>
    </citation>
    <scope>NUCLEOTIDE SEQUENCE</scope>
    <source>
        <tissue evidence="2">Leaf</tissue>
    </source>
</reference>
<accession>A0A2P2PWX8</accession>
<dbReference type="EMBL" id="GGEC01078763">
    <property type="protein sequence ID" value="MBX59247.1"/>
    <property type="molecule type" value="Transcribed_RNA"/>
</dbReference>